<evidence type="ECO:0000256" key="1">
    <source>
        <dbReference type="ARBA" id="ARBA00001974"/>
    </source>
</evidence>
<comment type="catalytic activity">
    <reaction evidence="9">
        <text>all-trans-4,4'-diaponeurosporene + 2 AH2 + 2 O2 = 4,4'-diaponeurosporenal + 2 A + 3 H2O</text>
        <dbReference type="Rhea" id="RHEA:56104"/>
        <dbReference type="ChEBI" id="CHEBI:13193"/>
        <dbReference type="ChEBI" id="CHEBI:15377"/>
        <dbReference type="ChEBI" id="CHEBI:15379"/>
        <dbReference type="ChEBI" id="CHEBI:17499"/>
        <dbReference type="ChEBI" id="CHEBI:62743"/>
        <dbReference type="ChEBI" id="CHEBI:79065"/>
    </reaction>
</comment>
<dbReference type="GO" id="GO:0016491">
    <property type="term" value="F:oxidoreductase activity"/>
    <property type="evidence" value="ECO:0007669"/>
    <property type="project" value="UniProtKB-KW"/>
</dbReference>
<evidence type="ECO:0000256" key="6">
    <source>
        <dbReference type="ARBA" id="ARBA00039159"/>
    </source>
</evidence>
<evidence type="ECO:0000256" key="8">
    <source>
        <dbReference type="ARBA" id="ARBA00042619"/>
    </source>
</evidence>
<protein>
    <recommendedName>
        <fullName evidence="6">4,4'-diaponeurosporene oxygenase</fullName>
    </recommendedName>
    <alternativeName>
        <fullName evidence="7">4,4'-diaponeurosporene oxidase</fullName>
    </alternativeName>
    <alternativeName>
        <fullName evidence="8">Carotenoid oxidase</fullName>
    </alternativeName>
</protein>
<dbReference type="Pfam" id="PF01593">
    <property type="entry name" value="Amino_oxidase"/>
    <property type="match status" value="1"/>
</dbReference>
<sequence>MEGKDLSMKEICIVGAGLGGLSAAIRLQSHGYQVTVIEKNGHAGGKMMPVKLGEYHFDFGPNTITMPWVFRDVLKGTGFDLNDYLSFIRIERHTKNIFSDGTVFTQSVHPDEMVKQLNEIDPKAASLYWDYLKEIERLYSISEKAFFPKAITSLRDFLDPAMAKAFMRVRPFEKLYKFNQKYFSNPNIQMVFNRYATYIGSSPYQSPATFAMIGYLEMVSGVFTVKGGNTKIAEAFEDVFRKLGGKIIYNEIVHEITVDRKYAQTLVTESGRSFHFDQVIINGDYVTSTKNLIKESDRPGLTDQQLDQYEPSISAFVILAGLKEFQPDIHHHQVYFPQHYRQEFEDIFINRKMPDDPTIYISHSAFTDRSVTKGSNLFILVNAPAAEIPDIHSYKEKIYRTLEKKGIPISEQLECEKVFTPDSLKQLFKAYKGSIYGISSNSMKDAFLRPGNKSRFVHNLYYTGGSTHPGGGSPMVVMSGLNVADSIIKENGSFRLK</sequence>
<evidence type="ECO:0000256" key="10">
    <source>
        <dbReference type="RuleBase" id="RU362075"/>
    </source>
</evidence>
<evidence type="ECO:0000256" key="7">
    <source>
        <dbReference type="ARBA" id="ARBA00041900"/>
    </source>
</evidence>
<keyword evidence="3 10" id="KW-0560">Oxidoreductase</keyword>
<dbReference type="InterPro" id="IPR002937">
    <property type="entry name" value="Amino_oxidase"/>
</dbReference>
<comment type="pathway">
    <text evidence="4">Carotenoid biosynthesis; staphyloxanthin biosynthesis; staphyloxanthin from farnesyl diphosphate: step 3/5.</text>
</comment>
<evidence type="ECO:0000256" key="9">
    <source>
        <dbReference type="ARBA" id="ARBA00048532"/>
    </source>
</evidence>
<accession>A0A0B5AT57</accession>
<feature type="domain" description="Amine oxidase" evidence="11">
    <location>
        <begin position="18"/>
        <end position="488"/>
    </location>
</feature>
<evidence type="ECO:0000259" key="11">
    <source>
        <dbReference type="Pfam" id="PF01593"/>
    </source>
</evidence>
<dbReference type="InterPro" id="IPR014105">
    <property type="entry name" value="Carotenoid/retinoid_OxRdtase"/>
</dbReference>
<dbReference type="GO" id="GO:0016117">
    <property type="term" value="P:carotenoid biosynthetic process"/>
    <property type="evidence" value="ECO:0007669"/>
    <property type="project" value="UniProtKB-KW"/>
</dbReference>
<dbReference type="InterPro" id="IPR036188">
    <property type="entry name" value="FAD/NAD-bd_sf"/>
</dbReference>
<evidence type="ECO:0000256" key="5">
    <source>
        <dbReference type="ARBA" id="ARBA00038194"/>
    </source>
</evidence>
<evidence type="ECO:0000256" key="2">
    <source>
        <dbReference type="ARBA" id="ARBA00022746"/>
    </source>
</evidence>
<reference evidence="12 13" key="1">
    <citation type="submission" date="2014-08" db="EMBL/GenBank/DDBJ databases">
        <title>Complete genome of a marine bacteria Jeotgalibacillus malaysiensis.</title>
        <authorList>
            <person name="Yaakop A.S."/>
            <person name="Chan K.-G."/>
            <person name="Goh K.M."/>
        </authorList>
    </citation>
    <scope>NUCLEOTIDE SEQUENCE [LARGE SCALE GENOMIC DNA]</scope>
    <source>
        <strain evidence="12 13">D5</strain>
    </source>
</reference>
<dbReference type="NCBIfam" id="TIGR02734">
    <property type="entry name" value="crtI_fam"/>
    <property type="match status" value="1"/>
</dbReference>
<dbReference type="EMBL" id="CP009416">
    <property type="protein sequence ID" value="AJD91214.1"/>
    <property type="molecule type" value="Genomic_DNA"/>
</dbReference>
<dbReference type="HOGENOM" id="CLU_019722_2_1_9"/>
<keyword evidence="2 10" id="KW-0125">Carotenoid biosynthesis</keyword>
<dbReference type="Gene3D" id="3.50.50.60">
    <property type="entry name" value="FAD/NAD(P)-binding domain"/>
    <property type="match status" value="2"/>
</dbReference>
<keyword evidence="13" id="KW-1185">Reference proteome</keyword>
<evidence type="ECO:0000256" key="4">
    <source>
        <dbReference type="ARBA" id="ARBA00037901"/>
    </source>
</evidence>
<dbReference type="PANTHER" id="PTHR43734:SF7">
    <property type="entry name" value="4,4'-DIAPONEUROSPORENE OXYGENASE"/>
    <property type="match status" value="1"/>
</dbReference>
<organism evidence="12 13">
    <name type="scientific">Jeotgalibacillus malaysiensis</name>
    <dbReference type="NCBI Taxonomy" id="1508404"/>
    <lineage>
        <taxon>Bacteria</taxon>
        <taxon>Bacillati</taxon>
        <taxon>Bacillota</taxon>
        <taxon>Bacilli</taxon>
        <taxon>Bacillales</taxon>
        <taxon>Caryophanaceae</taxon>
        <taxon>Jeotgalibacillus</taxon>
    </lineage>
</organism>
<dbReference type="BioCyc" id="JESP1508404:G14D9-11152-MONOMER"/>
<comment type="similarity">
    <text evidence="5">Belongs to the carotenoid/retinoid oxidoreductase family. CrtP subfamily.</text>
</comment>
<evidence type="ECO:0000256" key="3">
    <source>
        <dbReference type="ARBA" id="ARBA00023002"/>
    </source>
</evidence>
<dbReference type="AlphaFoldDB" id="A0A0B5AT57"/>
<name>A0A0B5AT57_9BACL</name>
<evidence type="ECO:0000313" key="12">
    <source>
        <dbReference type="EMBL" id="AJD91214.1"/>
    </source>
</evidence>
<proteinExistence type="inferred from homology"/>
<evidence type="ECO:0000313" key="13">
    <source>
        <dbReference type="Proteomes" id="UP000031449"/>
    </source>
</evidence>
<dbReference type="Proteomes" id="UP000031449">
    <property type="component" value="Chromosome"/>
</dbReference>
<gene>
    <name evidence="12" type="ORF">JMA_18970</name>
</gene>
<dbReference type="STRING" id="1508404.JMA_18970"/>
<comment type="cofactor">
    <cofactor evidence="1">
        <name>FAD</name>
        <dbReference type="ChEBI" id="CHEBI:57692"/>
    </cofactor>
</comment>
<dbReference type="PANTHER" id="PTHR43734">
    <property type="entry name" value="PHYTOENE DESATURASE"/>
    <property type="match status" value="1"/>
</dbReference>
<dbReference type="SUPFAM" id="SSF51905">
    <property type="entry name" value="FAD/NAD(P)-binding domain"/>
    <property type="match status" value="1"/>
</dbReference>
<dbReference type="KEGG" id="jeo:JMA_18970"/>